<comment type="caution">
    <text evidence="8">The sequence shown here is derived from an EMBL/GenBank/DDBJ whole genome shotgun (WGS) entry which is preliminary data.</text>
</comment>
<dbReference type="InterPro" id="IPR002716">
    <property type="entry name" value="PIN_dom"/>
</dbReference>
<dbReference type="HAMAP" id="MF_00265">
    <property type="entry name" value="VapC_Nob1"/>
    <property type="match status" value="1"/>
</dbReference>
<keyword evidence="9" id="KW-1185">Reference proteome</keyword>
<evidence type="ECO:0000256" key="2">
    <source>
        <dbReference type="ARBA" id="ARBA00022722"/>
    </source>
</evidence>
<dbReference type="AlphaFoldDB" id="A0AAP4D5F6"/>
<dbReference type="PANTHER" id="PTHR42740:SF1">
    <property type="entry name" value="RIBONUCLEASE VAPC3"/>
    <property type="match status" value="1"/>
</dbReference>
<proteinExistence type="inferred from homology"/>
<dbReference type="PANTHER" id="PTHR42740">
    <property type="entry name" value="RIBONUCLEASE VAPC3"/>
    <property type="match status" value="1"/>
</dbReference>
<keyword evidence="2 6" id="KW-0540">Nuclease</keyword>
<evidence type="ECO:0000256" key="1">
    <source>
        <dbReference type="ARBA" id="ARBA00022649"/>
    </source>
</evidence>
<feature type="binding site" evidence="6">
    <location>
        <position position="105"/>
    </location>
    <ligand>
        <name>Mg(2+)</name>
        <dbReference type="ChEBI" id="CHEBI:18420"/>
    </ligand>
</feature>
<dbReference type="RefSeq" id="WP_327789214.1">
    <property type="nucleotide sequence ID" value="NZ_JARGEQ010000093.1"/>
</dbReference>
<sequence>MFVDSSVWIDHLRGLPTPEIRLLHDLLHDLAPSSTVIDPVQIVIGDVVLLEVLRGIDDERQQQLARRTLTSFDLIEVGGTSVALAAVDHYRALRRQGITVRKAIDCLIAAWCIGNSVPLLHADRDFLPFVEHCGLLSADTANVRATP</sequence>
<dbReference type="InterPro" id="IPR022907">
    <property type="entry name" value="VapC_family"/>
</dbReference>
<dbReference type="SUPFAM" id="SSF88723">
    <property type="entry name" value="PIN domain-like"/>
    <property type="match status" value="1"/>
</dbReference>
<comment type="function">
    <text evidence="6">Toxic component of a toxin-antitoxin (TA) system. An RNase.</text>
</comment>
<dbReference type="GO" id="GO:0004540">
    <property type="term" value="F:RNA nuclease activity"/>
    <property type="evidence" value="ECO:0007669"/>
    <property type="project" value="InterPro"/>
</dbReference>
<dbReference type="EMBL" id="JARGEQ010000093">
    <property type="protein sequence ID" value="MDF1586794.1"/>
    <property type="molecule type" value="Genomic_DNA"/>
</dbReference>
<keyword evidence="4 6" id="KW-0378">Hydrolase</keyword>
<dbReference type="InterPro" id="IPR051749">
    <property type="entry name" value="PINc/VapC_TA_RNase"/>
</dbReference>
<feature type="binding site" evidence="6">
    <location>
        <position position="4"/>
    </location>
    <ligand>
        <name>Mg(2+)</name>
        <dbReference type="ChEBI" id="CHEBI:18420"/>
    </ligand>
</feature>
<dbReference type="GO" id="GO:0000287">
    <property type="term" value="F:magnesium ion binding"/>
    <property type="evidence" value="ECO:0007669"/>
    <property type="project" value="UniProtKB-UniRule"/>
</dbReference>
<dbReference type="EC" id="3.1.-.-" evidence="6"/>
<keyword evidence="3 6" id="KW-0479">Metal-binding</keyword>
<dbReference type="GO" id="GO:0016787">
    <property type="term" value="F:hydrolase activity"/>
    <property type="evidence" value="ECO:0007669"/>
    <property type="project" value="UniProtKB-KW"/>
</dbReference>
<accession>A0AAP4D5F6</accession>
<keyword evidence="1 6" id="KW-1277">Toxin-antitoxin system</keyword>
<gene>
    <name evidence="6" type="primary">vapC</name>
    <name evidence="8" type="ORF">PZ740_10415</name>
</gene>
<reference evidence="8 9" key="1">
    <citation type="submission" date="2023-03" db="EMBL/GenBank/DDBJ databases">
        <title>YIM 152171 draft genome.</title>
        <authorList>
            <person name="Yang Z."/>
        </authorList>
    </citation>
    <scope>NUCLEOTIDE SEQUENCE [LARGE SCALE GENOMIC DNA]</scope>
    <source>
        <strain evidence="8 9">YIM 152171</strain>
    </source>
</reference>
<feature type="domain" description="PIN" evidence="7">
    <location>
        <begin position="1"/>
        <end position="126"/>
    </location>
</feature>
<evidence type="ECO:0000256" key="3">
    <source>
        <dbReference type="ARBA" id="ARBA00022723"/>
    </source>
</evidence>
<evidence type="ECO:0000259" key="7">
    <source>
        <dbReference type="Pfam" id="PF01850"/>
    </source>
</evidence>
<comment type="cofactor">
    <cofactor evidence="6">
        <name>Mg(2+)</name>
        <dbReference type="ChEBI" id="CHEBI:18420"/>
    </cofactor>
</comment>
<dbReference type="GO" id="GO:0090729">
    <property type="term" value="F:toxin activity"/>
    <property type="evidence" value="ECO:0007669"/>
    <property type="project" value="UniProtKB-KW"/>
</dbReference>
<evidence type="ECO:0000256" key="6">
    <source>
        <dbReference type="HAMAP-Rule" id="MF_00265"/>
    </source>
</evidence>
<dbReference type="Pfam" id="PF01850">
    <property type="entry name" value="PIN"/>
    <property type="match status" value="1"/>
</dbReference>
<comment type="similarity">
    <text evidence="6">Belongs to the PINc/VapC protein family.</text>
</comment>
<evidence type="ECO:0000256" key="4">
    <source>
        <dbReference type="ARBA" id="ARBA00022801"/>
    </source>
</evidence>
<name>A0AAP4D5F6_9PROT</name>
<dbReference type="InterPro" id="IPR029060">
    <property type="entry name" value="PIN-like_dom_sf"/>
</dbReference>
<keyword evidence="6" id="KW-0800">Toxin</keyword>
<protein>
    <recommendedName>
        <fullName evidence="6">Ribonuclease VapC</fullName>
        <shortName evidence="6">RNase VapC</shortName>
        <ecNumber evidence="6">3.1.-.-</ecNumber>
    </recommendedName>
    <alternativeName>
        <fullName evidence="6">Toxin VapC</fullName>
    </alternativeName>
</protein>
<evidence type="ECO:0000313" key="8">
    <source>
        <dbReference type="EMBL" id="MDF1586794.1"/>
    </source>
</evidence>
<dbReference type="Proteomes" id="UP001301140">
    <property type="component" value="Unassembled WGS sequence"/>
</dbReference>
<evidence type="ECO:0000313" key="9">
    <source>
        <dbReference type="Proteomes" id="UP001301140"/>
    </source>
</evidence>
<keyword evidence="5 6" id="KW-0460">Magnesium</keyword>
<dbReference type="Gene3D" id="3.40.50.1010">
    <property type="entry name" value="5'-nuclease"/>
    <property type="match status" value="1"/>
</dbReference>
<evidence type="ECO:0000256" key="5">
    <source>
        <dbReference type="ARBA" id="ARBA00022842"/>
    </source>
</evidence>
<organism evidence="8 9">
    <name type="scientific">Marinimicrococcus flavescens</name>
    <dbReference type="NCBI Taxonomy" id="3031815"/>
    <lineage>
        <taxon>Bacteria</taxon>
        <taxon>Pseudomonadati</taxon>
        <taxon>Pseudomonadota</taxon>
        <taxon>Alphaproteobacteria</taxon>
        <taxon>Geminicoccales</taxon>
        <taxon>Geminicoccaceae</taxon>
        <taxon>Marinimicrococcus</taxon>
    </lineage>
</organism>